<gene>
    <name evidence="1" type="ORF">CETAM_09255</name>
</gene>
<protein>
    <submittedName>
        <fullName evidence="1">Uncharacterized protein</fullName>
    </submittedName>
</protein>
<evidence type="ECO:0000313" key="2">
    <source>
        <dbReference type="Proteomes" id="UP000425178"/>
    </source>
</evidence>
<proteinExistence type="predicted"/>
<sequence length="117" mass="13937">MGKPRYRCPDCERENLAVSQFYFDKTKPAGRSTYCRDCTRRRQRERRQRLSQRTDYELATARPGSQRCNVCHVVKNTDQFYNSRSTPNALRYACRDCSSQAVAEWRDRNRTNKETNQ</sequence>
<name>A0A6B8VUT7_9CORY</name>
<dbReference type="Proteomes" id="UP000425178">
    <property type="component" value="Chromosome"/>
</dbReference>
<organism evidence="1 2">
    <name type="scientific">Corynebacterium comes</name>
    <dbReference type="NCBI Taxonomy" id="2675218"/>
    <lineage>
        <taxon>Bacteria</taxon>
        <taxon>Bacillati</taxon>
        <taxon>Actinomycetota</taxon>
        <taxon>Actinomycetes</taxon>
        <taxon>Mycobacteriales</taxon>
        <taxon>Corynebacteriaceae</taxon>
        <taxon>Corynebacterium</taxon>
    </lineage>
</organism>
<dbReference type="KEGG" id="ccoe:CETAM_09255"/>
<dbReference type="EMBL" id="CP046453">
    <property type="protein sequence ID" value="QGU05104.1"/>
    <property type="molecule type" value="Genomic_DNA"/>
</dbReference>
<dbReference type="RefSeq" id="WP_156228588.1">
    <property type="nucleotide sequence ID" value="NZ_CP046453.1"/>
</dbReference>
<dbReference type="AlphaFoldDB" id="A0A6B8VUT7"/>
<keyword evidence="2" id="KW-1185">Reference proteome</keyword>
<accession>A0A6B8VUT7</accession>
<reference evidence="1 2" key="1">
    <citation type="journal article" date="2021" name="Int. J. Syst. Evol. Microbiol.">
        <title>Classification of three corynebacterial strains isolated from a small paddock in North Rhine-Westphalia: proposal of &lt;i&gt;Corynebacterium kalinowskii&lt;/i&gt; sp. nov., &lt;i&gt;Corynebacterium comes&lt;/i&gt; sp. nov. and &lt;i&gt;Corynebacterium occultum&lt;/i&gt; sp. nov.</title>
        <authorList>
            <person name="Schaffert L."/>
            <person name="Ruwe M."/>
            <person name="Milse J."/>
            <person name="Hanuschka K."/>
            <person name="Ortseifen V."/>
            <person name="Droste J."/>
            <person name="Brandt D."/>
            <person name="Schl L."/>
            <person name="Kutter Y."/>
            <person name="Vinke S."/>
            <person name="Vieh P."/>
            <person name="Jacob L."/>
            <person name="L N.C."/>
            <person name="Schulte-Berndt E."/>
            <person name="Hain C."/>
            <person name="Linder M."/>
            <person name="Schmidt P."/>
            <person name="Wollenschl L."/>
            <person name="Luttermann T."/>
            <person name="Thieme E."/>
            <person name="Hassa J."/>
            <person name="Haak M."/>
            <person name="Wittchen M."/>
            <person name="Mentz A."/>
            <person name="Persicke M."/>
            <person name="Busche T."/>
            <person name="R C."/>
        </authorList>
    </citation>
    <scope>NUCLEOTIDE SEQUENCE [LARGE SCALE GENOMIC DNA]</scope>
    <source>
        <strain evidence="1 2">2019</strain>
    </source>
</reference>
<evidence type="ECO:0000313" key="1">
    <source>
        <dbReference type="EMBL" id="QGU05104.1"/>
    </source>
</evidence>